<proteinExistence type="predicted"/>
<dbReference type="InterPro" id="IPR032675">
    <property type="entry name" value="LRR_dom_sf"/>
</dbReference>
<dbReference type="VEuPathDB" id="VectorBase:RPRC001657"/>
<dbReference type="STRING" id="13249.T1HC93"/>
<dbReference type="EMBL" id="ACPB03010417">
    <property type="status" value="NOT_ANNOTATED_CDS"/>
    <property type="molecule type" value="Genomic_DNA"/>
</dbReference>
<dbReference type="InParanoid" id="T1HC93"/>
<sequence length="458" mass="52036">MERTKMDRPTVEGGQGSQVFYAGVLLTIVLKAQGFDHLPELSGSIKVERCNKVLVTKGAILRMKGLLKVNLENIGHLEIEEEAFKWDTTRVLETYTNPGVNIRIVNTTVPMIPSEAFQGRINSIQFENVSIAKVRALAFSNLAGIEKIEFKNCDIKSIEPQSFKKFILDAFIINGGYVDILPSYSLIGITIQKGLKFENVHFGYMRSSAFRIDGPTIFKIQNCIIENLDSEAFRVNTHGPVFIEDNILPQVSHGAFAGITLDSTYLSWSGRQDLIFENNTLKQFEDYALLFNNTGLSPKLDRIVLDKLCACDDIKLWTDRLVKYTDGSRPIDLTRLMWCTKDDRKNIDSVVQDFQRRHCAHSAARVYWIVSVLIVTLIVLIGLCSLGFYLFRRHARRYMNVPTNDNAQNRLSVHSTHSNHVIIIPEGKTYRETELHVIEERVEPIKEYVPPQAVTQPI</sequence>
<dbReference type="OMA" id="TIANCQF"/>
<organism evidence="1 2">
    <name type="scientific">Rhodnius prolixus</name>
    <name type="common">Triatomid bug</name>
    <dbReference type="NCBI Taxonomy" id="13249"/>
    <lineage>
        <taxon>Eukaryota</taxon>
        <taxon>Metazoa</taxon>
        <taxon>Ecdysozoa</taxon>
        <taxon>Arthropoda</taxon>
        <taxon>Hexapoda</taxon>
        <taxon>Insecta</taxon>
        <taxon>Pterygota</taxon>
        <taxon>Neoptera</taxon>
        <taxon>Paraneoptera</taxon>
        <taxon>Hemiptera</taxon>
        <taxon>Heteroptera</taxon>
        <taxon>Panheteroptera</taxon>
        <taxon>Cimicomorpha</taxon>
        <taxon>Reduviidae</taxon>
        <taxon>Triatominae</taxon>
        <taxon>Rhodnius</taxon>
    </lineage>
</organism>
<dbReference type="EMBL" id="ACPB03010415">
    <property type="status" value="NOT_ANNOTATED_CDS"/>
    <property type="molecule type" value="Genomic_DNA"/>
</dbReference>
<protein>
    <submittedName>
        <fullName evidence="1">Uncharacterized protein</fullName>
    </submittedName>
</protein>
<evidence type="ECO:0000313" key="1">
    <source>
        <dbReference type="EnsemblMetazoa" id="RPRC001657-PA"/>
    </source>
</evidence>
<dbReference type="EnsemblMetazoa" id="RPRC001657-RA">
    <property type="protein sequence ID" value="RPRC001657-PA"/>
    <property type="gene ID" value="RPRC001657"/>
</dbReference>
<dbReference type="AlphaFoldDB" id="T1HC93"/>
<dbReference type="EMBL" id="ACPB03010416">
    <property type="status" value="NOT_ANNOTATED_CDS"/>
    <property type="molecule type" value="Genomic_DNA"/>
</dbReference>
<dbReference type="Gene3D" id="3.80.10.10">
    <property type="entry name" value="Ribonuclease Inhibitor"/>
    <property type="match status" value="1"/>
</dbReference>
<keyword evidence="2" id="KW-1185">Reference proteome</keyword>
<reference evidence="1" key="1">
    <citation type="submission" date="2015-05" db="UniProtKB">
        <authorList>
            <consortium name="EnsemblMetazoa"/>
        </authorList>
    </citation>
    <scope>IDENTIFICATION</scope>
</reference>
<dbReference type="eggNOG" id="ENOG502S1U6">
    <property type="taxonomic scope" value="Eukaryota"/>
</dbReference>
<dbReference type="Proteomes" id="UP000015103">
    <property type="component" value="Unassembled WGS sequence"/>
</dbReference>
<evidence type="ECO:0000313" key="2">
    <source>
        <dbReference type="Proteomes" id="UP000015103"/>
    </source>
</evidence>
<dbReference type="HOGENOM" id="CLU_524996_0_0_1"/>
<accession>T1HC93</accession>
<name>T1HC93_RHOPR</name>